<dbReference type="GO" id="GO:0006006">
    <property type="term" value="P:glucose metabolic process"/>
    <property type="evidence" value="ECO:0007669"/>
    <property type="project" value="InterPro"/>
</dbReference>
<feature type="binding site" evidence="6">
    <location>
        <position position="315"/>
    </location>
    <ligand>
        <name>NAD(+)</name>
        <dbReference type="ChEBI" id="CHEBI:57540"/>
    </ligand>
</feature>
<dbReference type="PATRIC" id="fig|1359184.3.peg.974"/>
<evidence type="ECO:0000256" key="7">
    <source>
        <dbReference type="PIRSR" id="PIRSR000149-4"/>
    </source>
</evidence>
<feature type="binding site" evidence="6">
    <location>
        <begin position="10"/>
        <end position="11"/>
    </location>
    <ligand>
        <name>NAD(+)</name>
        <dbReference type="ChEBI" id="CHEBI:57540"/>
    </ligand>
</feature>
<feature type="binding site" evidence="5">
    <location>
        <begin position="209"/>
        <end position="210"/>
    </location>
    <ligand>
        <name>D-glyceraldehyde 3-phosphate</name>
        <dbReference type="ChEBI" id="CHEBI:59776"/>
    </ligand>
</feature>
<dbReference type="PANTHER" id="PTHR43148">
    <property type="entry name" value="GLYCERALDEHYDE-3-PHOSPHATE DEHYDROGENASE 2"/>
    <property type="match status" value="1"/>
</dbReference>
<dbReference type="FunFam" id="3.30.360.10:FF:000002">
    <property type="entry name" value="Glyceraldehyde-3-phosphate dehydrogenase"/>
    <property type="match status" value="1"/>
</dbReference>
<organism evidence="10 12">
    <name type="scientific">Orientia tsutsugamushi str. Gilliam</name>
    <dbReference type="NCBI Taxonomy" id="1359184"/>
    <lineage>
        <taxon>Bacteria</taxon>
        <taxon>Pseudomonadati</taxon>
        <taxon>Pseudomonadota</taxon>
        <taxon>Alphaproteobacteria</taxon>
        <taxon>Rickettsiales</taxon>
        <taxon>Rickettsiaceae</taxon>
        <taxon>Rickettsieae</taxon>
        <taxon>Orientia</taxon>
    </lineage>
</organism>
<feature type="active site" description="Nucleophile" evidence="4">
    <location>
        <position position="151"/>
    </location>
</feature>
<comment type="similarity">
    <text evidence="1 8">Belongs to the glyceraldehyde-3-phosphate dehydrogenase family.</text>
</comment>
<dbReference type="InterPro" id="IPR020828">
    <property type="entry name" value="GlycerAld_3-P_DH_NAD(P)-bd"/>
</dbReference>
<dbReference type="PIRSF" id="PIRSF000149">
    <property type="entry name" value="GAP_DH"/>
    <property type="match status" value="1"/>
</dbReference>
<reference evidence="10 12" key="1">
    <citation type="submission" date="2015-02" db="EMBL/GenBank/DDBJ databases">
        <title>Genome Sequencing of Rickettsiales.</title>
        <authorList>
            <person name="Daugherty S.C."/>
            <person name="Su Q."/>
            <person name="Abolude K."/>
            <person name="Beier-Sexton M."/>
            <person name="Carlyon J.A."/>
            <person name="Carter R."/>
            <person name="Day N.P."/>
            <person name="Dumler S.J."/>
            <person name="Dyachenko V."/>
            <person name="Godinez A."/>
            <person name="Kurtti T.J."/>
            <person name="Lichay M."/>
            <person name="Mullins K.E."/>
            <person name="Ott S."/>
            <person name="Pappas-Brown V."/>
            <person name="Paris D.H."/>
            <person name="Patel P."/>
            <person name="Richards A.L."/>
            <person name="Sadzewicz L."/>
            <person name="Sears K."/>
            <person name="Seidman D."/>
            <person name="Sengamalay N."/>
            <person name="Stenos J."/>
            <person name="Tallon L.J."/>
            <person name="Vincent G."/>
            <person name="Fraser C.M."/>
            <person name="Munderloh U."/>
            <person name="Dunning-Hotopp J.C."/>
        </authorList>
    </citation>
    <scope>NUCLEOTIDE SEQUENCE [LARGE SCALE GENOMIC DNA]</scope>
    <source>
        <strain evidence="10 12">Gilliam</strain>
    </source>
</reference>
<feature type="site" description="Activates thiol group during catalysis" evidence="7">
    <location>
        <position position="178"/>
    </location>
</feature>
<dbReference type="EMBL" id="LANO01000022">
    <property type="protein sequence ID" value="KJV52508.1"/>
    <property type="molecule type" value="Genomic_DNA"/>
</dbReference>
<dbReference type="SUPFAM" id="SSF51735">
    <property type="entry name" value="NAD(P)-binding Rossmann-fold domains"/>
    <property type="match status" value="1"/>
</dbReference>
<dbReference type="Pfam" id="PF00044">
    <property type="entry name" value="Gp_dh_N"/>
    <property type="match status" value="1"/>
</dbReference>
<keyword evidence="13" id="KW-1185">Reference proteome</keyword>
<dbReference type="GO" id="GO:0004365">
    <property type="term" value="F:glyceraldehyde-3-phosphate dehydrogenase (NAD+) (phosphorylating) activity"/>
    <property type="evidence" value="ECO:0007669"/>
    <property type="project" value="UniProtKB-EC"/>
</dbReference>
<keyword evidence="6" id="KW-0547">Nucleotide-binding</keyword>
<feature type="binding site" evidence="6">
    <location>
        <position position="120"/>
    </location>
    <ligand>
        <name>NAD(+)</name>
        <dbReference type="ChEBI" id="CHEBI:57540"/>
    </ligand>
</feature>
<evidence type="ECO:0000256" key="1">
    <source>
        <dbReference type="ARBA" id="ARBA00007406"/>
    </source>
</evidence>
<dbReference type="CDD" id="cd05214">
    <property type="entry name" value="GAPDH_I_N"/>
    <property type="match status" value="1"/>
</dbReference>
<dbReference type="Pfam" id="PF02800">
    <property type="entry name" value="Gp_dh_C"/>
    <property type="match status" value="1"/>
</dbReference>
<dbReference type="Gene3D" id="3.30.360.10">
    <property type="entry name" value="Dihydrodipicolinate Reductase, domain 2"/>
    <property type="match status" value="1"/>
</dbReference>
<dbReference type="SMART" id="SM00846">
    <property type="entry name" value="Gp_dh_N"/>
    <property type="match status" value="1"/>
</dbReference>
<reference evidence="13" key="2">
    <citation type="submission" date="2018-03" db="EMBL/GenBank/DDBJ databases">
        <authorList>
            <person name="Batty M. E."/>
            <person name="Batty M E."/>
        </authorList>
    </citation>
    <scope>NUCLEOTIDE SEQUENCE [LARGE SCALE GENOMIC DNA]</scope>
    <source>
        <strain evidence="13">Gilliam</strain>
    </source>
</reference>
<dbReference type="GO" id="GO:0051287">
    <property type="term" value="F:NAD binding"/>
    <property type="evidence" value="ECO:0007669"/>
    <property type="project" value="InterPro"/>
</dbReference>
<feature type="binding site" evidence="5">
    <location>
        <begin position="150"/>
        <end position="152"/>
    </location>
    <ligand>
        <name>D-glyceraldehyde 3-phosphate</name>
        <dbReference type="ChEBI" id="CHEBI:59776"/>
    </ligand>
</feature>
<dbReference type="EC" id="1.2.1.12" evidence="11"/>
<evidence type="ECO:0000256" key="2">
    <source>
        <dbReference type="ARBA" id="ARBA00011881"/>
    </source>
</evidence>
<dbReference type="Gene3D" id="3.40.50.720">
    <property type="entry name" value="NAD(P)-binding Rossmann-like Domain"/>
    <property type="match status" value="1"/>
</dbReference>
<dbReference type="InterPro" id="IPR036291">
    <property type="entry name" value="NAD(P)-bd_dom_sf"/>
</dbReference>
<dbReference type="Proteomes" id="UP000244959">
    <property type="component" value="Chromosome I"/>
</dbReference>
<dbReference type="EMBL" id="LS398551">
    <property type="protein sequence ID" value="SPR05402.1"/>
    <property type="molecule type" value="Genomic_DNA"/>
</dbReference>
<dbReference type="InterPro" id="IPR020831">
    <property type="entry name" value="GlycerAld/Erythrose_P_DH"/>
</dbReference>
<dbReference type="NCBIfam" id="TIGR01534">
    <property type="entry name" value="GAPDH-I"/>
    <property type="match status" value="1"/>
</dbReference>
<dbReference type="CDD" id="cd18126">
    <property type="entry name" value="GAPDH_I_C"/>
    <property type="match status" value="1"/>
</dbReference>
<feature type="binding site" evidence="5">
    <location>
        <position position="181"/>
    </location>
    <ligand>
        <name>D-glyceraldehyde 3-phosphate</name>
        <dbReference type="ChEBI" id="CHEBI:59776"/>
    </ligand>
</feature>
<evidence type="ECO:0000313" key="12">
    <source>
        <dbReference type="Proteomes" id="UP000033769"/>
    </source>
</evidence>
<keyword evidence="3 10" id="KW-0560">Oxidoreductase</keyword>
<dbReference type="FunFam" id="3.40.50.720:FF:000001">
    <property type="entry name" value="Glyceraldehyde-3-phosphate dehydrogenase"/>
    <property type="match status" value="1"/>
</dbReference>
<sequence length="338" mass="37412">MRIAVNGLGRIGRLVVRAITLLQDSRLELVAANSLAESDIIAHLLNYDSTHGKLTNRFQYNNNYLFNSTSKISLFRQSKPETIPWEKENIDIVIECSGKFNSKNAAIAHLTAGAKKVIISAPCENADATIIVGVNDHLLNSNHNIISVGSCTTNAVALIVKILNDKFGIQCGHITTVHAYTSDQNILDNSHKDFRRARSCFTSIIPTKTGVSTSLKEVIPELANCLDGSSVRVPTSNVSLIDFTFYSHKTLTVQSINNEIKESAKLANMKDILDIAPAPLVSVDFNHSKFSAIFDPYETKVVGKNLGRIVAWYDNEWGFVHRIIDIVKIVELCCRDER</sequence>
<dbReference type="AlphaFoldDB" id="A0A0F3M9R2"/>
<evidence type="ECO:0000256" key="3">
    <source>
        <dbReference type="ARBA" id="ARBA00023002"/>
    </source>
</evidence>
<comment type="subunit">
    <text evidence="2">Homotetramer.</text>
</comment>
<dbReference type="GO" id="GO:0050661">
    <property type="term" value="F:NADP binding"/>
    <property type="evidence" value="ECO:0007669"/>
    <property type="project" value="InterPro"/>
</dbReference>
<accession>A0A0F3M9R2</accession>
<dbReference type="EC" id="1.2.1.-" evidence="10"/>
<evidence type="ECO:0000313" key="11">
    <source>
        <dbReference type="EMBL" id="SPR05402.1"/>
    </source>
</evidence>
<evidence type="ECO:0000313" key="13">
    <source>
        <dbReference type="Proteomes" id="UP000244959"/>
    </source>
</evidence>
<reference evidence="11" key="3">
    <citation type="submission" date="2018-03" db="EMBL/GenBank/DDBJ databases">
        <authorList>
            <person name="Keele B.F."/>
        </authorList>
    </citation>
    <scope>NUCLEOTIDE SEQUENCE [LARGE SCALE GENOMIC DNA]</scope>
    <source>
        <strain evidence="11">Gilliam</strain>
    </source>
</reference>
<dbReference type="RefSeq" id="WP_047220672.1">
    <property type="nucleotide sequence ID" value="NZ_LS398551.1"/>
</dbReference>
<proteinExistence type="inferred from homology"/>
<protein>
    <submittedName>
        <fullName evidence="10">Glyceraldehyde-3-phosphate dehydrogenase, type I</fullName>
        <ecNumber evidence="10">1.2.1.-</ecNumber>
    </submittedName>
    <submittedName>
        <fullName evidence="11">Type I glyceraldehyde-3-phosphate dehydrogenase</fullName>
        <ecNumber evidence="11">1.2.1.12</ecNumber>
    </submittedName>
</protein>
<gene>
    <name evidence="10" type="primary">gap</name>
    <name evidence="11" type="synonym">gapA</name>
    <name evidence="11" type="ORF">GILLIAM_00971</name>
    <name evidence="10" type="ORF">OTSGILL_1459</name>
</gene>
<keyword evidence="6" id="KW-0520">NAD</keyword>
<evidence type="ECO:0000256" key="8">
    <source>
        <dbReference type="RuleBase" id="RU000397"/>
    </source>
</evidence>
<feature type="binding site" evidence="5">
    <location>
        <position position="232"/>
    </location>
    <ligand>
        <name>D-glyceraldehyde 3-phosphate</name>
        <dbReference type="ChEBI" id="CHEBI:59776"/>
    </ligand>
</feature>
<dbReference type="InterPro" id="IPR020829">
    <property type="entry name" value="GlycerAld_3-P_DH_cat"/>
</dbReference>
<name>A0A0F3M9R2_ORITS</name>
<evidence type="ECO:0000259" key="9">
    <source>
        <dbReference type="SMART" id="SM00846"/>
    </source>
</evidence>
<dbReference type="Proteomes" id="UP000033769">
    <property type="component" value="Unassembled WGS sequence"/>
</dbReference>
<evidence type="ECO:0000256" key="4">
    <source>
        <dbReference type="PIRSR" id="PIRSR000149-1"/>
    </source>
</evidence>
<evidence type="ECO:0000256" key="5">
    <source>
        <dbReference type="PIRSR" id="PIRSR000149-2"/>
    </source>
</evidence>
<dbReference type="SUPFAM" id="SSF55347">
    <property type="entry name" value="Glyceraldehyde-3-phosphate dehydrogenase-like, C-terminal domain"/>
    <property type="match status" value="1"/>
</dbReference>
<feature type="domain" description="Glyceraldehyde 3-phosphate dehydrogenase NAD(P) binding" evidence="9">
    <location>
        <begin position="1"/>
        <end position="151"/>
    </location>
</feature>
<dbReference type="PRINTS" id="PR00078">
    <property type="entry name" value="G3PDHDRGNASE"/>
</dbReference>
<evidence type="ECO:0000256" key="6">
    <source>
        <dbReference type="PIRSR" id="PIRSR000149-3"/>
    </source>
</evidence>
<dbReference type="InterPro" id="IPR006424">
    <property type="entry name" value="Glyceraldehyde-3-P_DH_1"/>
</dbReference>
<evidence type="ECO:0000313" key="10">
    <source>
        <dbReference type="EMBL" id="KJV52508.1"/>
    </source>
</evidence>